<gene>
    <name evidence="2" type="ORF">QYE76_009463</name>
</gene>
<name>A0AAD8TRZ5_LOLMU</name>
<dbReference type="PANTHER" id="PTHR31672">
    <property type="entry name" value="BNACNNG10540D PROTEIN"/>
    <property type="match status" value="1"/>
</dbReference>
<dbReference type="SUPFAM" id="SSF81383">
    <property type="entry name" value="F-box domain"/>
    <property type="match status" value="1"/>
</dbReference>
<feature type="domain" description="F-box" evidence="1">
    <location>
        <begin position="17"/>
        <end position="58"/>
    </location>
</feature>
<evidence type="ECO:0000259" key="1">
    <source>
        <dbReference type="SMART" id="SM00256"/>
    </source>
</evidence>
<proteinExistence type="predicted"/>
<keyword evidence="3" id="KW-1185">Reference proteome</keyword>
<dbReference type="Gene3D" id="1.20.1280.50">
    <property type="match status" value="1"/>
</dbReference>
<protein>
    <recommendedName>
        <fullName evidence="1">F-box domain-containing protein</fullName>
    </recommendedName>
</protein>
<accession>A0AAD8TRZ5</accession>
<dbReference type="AlphaFoldDB" id="A0AAD8TRZ5"/>
<dbReference type="InterPro" id="IPR017451">
    <property type="entry name" value="F-box-assoc_interact_dom"/>
</dbReference>
<dbReference type="InterPro" id="IPR036047">
    <property type="entry name" value="F-box-like_dom_sf"/>
</dbReference>
<dbReference type="PANTHER" id="PTHR31672:SF2">
    <property type="entry name" value="F-BOX DOMAIN-CONTAINING PROTEIN"/>
    <property type="match status" value="1"/>
</dbReference>
<dbReference type="InterPro" id="IPR001810">
    <property type="entry name" value="F-box_dom"/>
</dbReference>
<dbReference type="NCBIfam" id="TIGR01640">
    <property type="entry name" value="F_box_assoc_1"/>
    <property type="match status" value="1"/>
</dbReference>
<evidence type="ECO:0000313" key="3">
    <source>
        <dbReference type="Proteomes" id="UP001231189"/>
    </source>
</evidence>
<dbReference type="Pfam" id="PF12937">
    <property type="entry name" value="F-box-like"/>
    <property type="match status" value="1"/>
</dbReference>
<comment type="caution">
    <text evidence="2">The sequence shown here is derived from an EMBL/GenBank/DDBJ whole genome shotgun (WGS) entry which is preliminary data.</text>
</comment>
<dbReference type="SMART" id="SM00256">
    <property type="entry name" value="FBOX"/>
    <property type="match status" value="1"/>
</dbReference>
<reference evidence="2" key="1">
    <citation type="submission" date="2023-07" db="EMBL/GenBank/DDBJ databases">
        <title>A chromosome-level genome assembly of Lolium multiflorum.</title>
        <authorList>
            <person name="Chen Y."/>
            <person name="Copetti D."/>
            <person name="Kolliker R."/>
            <person name="Studer B."/>
        </authorList>
    </citation>
    <scope>NUCLEOTIDE SEQUENCE</scope>
    <source>
        <strain evidence="2">02402/16</strain>
        <tissue evidence="2">Leaf</tissue>
    </source>
</reference>
<dbReference type="EMBL" id="JAUUTY010000001">
    <property type="protein sequence ID" value="KAK1692766.1"/>
    <property type="molecule type" value="Genomic_DNA"/>
</dbReference>
<dbReference type="Pfam" id="PF08268">
    <property type="entry name" value="FBA_3"/>
    <property type="match status" value="1"/>
</dbReference>
<evidence type="ECO:0000313" key="2">
    <source>
        <dbReference type="EMBL" id="KAK1692766.1"/>
    </source>
</evidence>
<dbReference type="InterPro" id="IPR050796">
    <property type="entry name" value="SCF_F-box_component"/>
</dbReference>
<sequence>MAKVASAGGATPLRGVLPEEIIVWEILVHLPPKSLLRCRSICRAWRRATSARDFLLAHHGRQPSLPIVSGYEYRGSGCENIHLFDHRAADAQLQPIVRLGGSCLEASCDGYLILSKHDMARTCYSVCNPTTRQHAPLPQLTGYRLLGMYQHRPSGEYRLLLGWTLADWHQIFTLRCYVFTLHCHVFTLGSDQPPRYIEGLKVASSAYLHTPALVRNSLHWYLGQEASKLVIAFDTTSESFRQMRAPAVPTDSYIFEMDATLGIYNYNHFGRNVDIWVLRNYESEVWQHEYRVELPVADIKGKFERLNDSWAVSVVSVDDAVLLLVSHGGWMFYVNIDGELVDSFHRDGKIFYACELRLKQTLVPHTVFTALGSYDVDALPFV</sequence>
<organism evidence="2 3">
    <name type="scientific">Lolium multiflorum</name>
    <name type="common">Italian ryegrass</name>
    <name type="synonym">Lolium perenne subsp. multiflorum</name>
    <dbReference type="NCBI Taxonomy" id="4521"/>
    <lineage>
        <taxon>Eukaryota</taxon>
        <taxon>Viridiplantae</taxon>
        <taxon>Streptophyta</taxon>
        <taxon>Embryophyta</taxon>
        <taxon>Tracheophyta</taxon>
        <taxon>Spermatophyta</taxon>
        <taxon>Magnoliopsida</taxon>
        <taxon>Liliopsida</taxon>
        <taxon>Poales</taxon>
        <taxon>Poaceae</taxon>
        <taxon>BOP clade</taxon>
        <taxon>Pooideae</taxon>
        <taxon>Poodae</taxon>
        <taxon>Poeae</taxon>
        <taxon>Poeae Chloroplast Group 2 (Poeae type)</taxon>
        <taxon>Loliodinae</taxon>
        <taxon>Loliinae</taxon>
        <taxon>Lolium</taxon>
    </lineage>
</organism>
<dbReference type="InterPro" id="IPR013187">
    <property type="entry name" value="F-box-assoc_dom_typ3"/>
</dbReference>
<dbReference type="Proteomes" id="UP001231189">
    <property type="component" value="Unassembled WGS sequence"/>
</dbReference>